<reference evidence="2" key="2">
    <citation type="submission" date="2023-06" db="EMBL/GenBank/DDBJ databases">
        <authorList>
            <consortium name="Lawrence Berkeley National Laboratory"/>
            <person name="Mondo S.J."/>
            <person name="Hensen N."/>
            <person name="Bonometti L."/>
            <person name="Westerberg I."/>
            <person name="Brannstrom I.O."/>
            <person name="Guillou S."/>
            <person name="Cros-Aarteil S."/>
            <person name="Calhoun S."/>
            <person name="Haridas S."/>
            <person name="Kuo A."/>
            <person name="Pangilinan J."/>
            <person name="Riley R."/>
            <person name="Labutti K."/>
            <person name="Andreopoulos B."/>
            <person name="Lipzen A."/>
            <person name="Chen C."/>
            <person name="Yanf M."/>
            <person name="Daum C."/>
            <person name="Ng V."/>
            <person name="Clum A."/>
            <person name="Steindorff A."/>
            <person name="Ohm R."/>
            <person name="Martin F."/>
            <person name="Silar P."/>
            <person name="Natvig D."/>
            <person name="Lalanne C."/>
            <person name="Gautier V."/>
            <person name="Ament-Velasquez S.L."/>
            <person name="Kruys A."/>
            <person name="Hutchinson M.I."/>
            <person name="Powell A.J."/>
            <person name="Barry K."/>
            <person name="Miller A.N."/>
            <person name="Grigoriev I.V."/>
            <person name="Debuchy R."/>
            <person name="Gladieux P."/>
            <person name="Thoren M.H."/>
            <person name="Johannesson H."/>
        </authorList>
    </citation>
    <scope>NUCLEOTIDE SEQUENCE</scope>
    <source>
        <strain evidence="2">CBS 333.67</strain>
    </source>
</reference>
<keyword evidence="3" id="KW-1185">Reference proteome</keyword>
<proteinExistence type="predicted"/>
<evidence type="ECO:0000313" key="3">
    <source>
        <dbReference type="Proteomes" id="UP001273166"/>
    </source>
</evidence>
<gene>
    <name evidence="2" type="ORF">B0T15DRAFT_14714</name>
</gene>
<accession>A0AAJ0H0X5</accession>
<comment type="caution">
    <text evidence="2">The sequence shown here is derived from an EMBL/GenBank/DDBJ whole genome shotgun (WGS) entry which is preliminary data.</text>
</comment>
<dbReference type="EMBL" id="JAUDZG010000001">
    <property type="protein sequence ID" value="KAK3309803.1"/>
    <property type="molecule type" value="Genomic_DNA"/>
</dbReference>
<organism evidence="2 3">
    <name type="scientific">Chaetomium strumarium</name>
    <dbReference type="NCBI Taxonomy" id="1170767"/>
    <lineage>
        <taxon>Eukaryota</taxon>
        <taxon>Fungi</taxon>
        <taxon>Dikarya</taxon>
        <taxon>Ascomycota</taxon>
        <taxon>Pezizomycotina</taxon>
        <taxon>Sordariomycetes</taxon>
        <taxon>Sordariomycetidae</taxon>
        <taxon>Sordariales</taxon>
        <taxon>Chaetomiaceae</taxon>
        <taxon>Chaetomium</taxon>
    </lineage>
</organism>
<reference evidence="2" key="1">
    <citation type="journal article" date="2023" name="Mol. Phylogenet. Evol.">
        <title>Genome-scale phylogeny and comparative genomics of the fungal order Sordariales.</title>
        <authorList>
            <person name="Hensen N."/>
            <person name="Bonometti L."/>
            <person name="Westerberg I."/>
            <person name="Brannstrom I.O."/>
            <person name="Guillou S."/>
            <person name="Cros-Aarteil S."/>
            <person name="Calhoun S."/>
            <person name="Haridas S."/>
            <person name="Kuo A."/>
            <person name="Mondo S."/>
            <person name="Pangilinan J."/>
            <person name="Riley R."/>
            <person name="LaButti K."/>
            <person name="Andreopoulos B."/>
            <person name="Lipzen A."/>
            <person name="Chen C."/>
            <person name="Yan M."/>
            <person name="Daum C."/>
            <person name="Ng V."/>
            <person name="Clum A."/>
            <person name="Steindorff A."/>
            <person name="Ohm R.A."/>
            <person name="Martin F."/>
            <person name="Silar P."/>
            <person name="Natvig D.O."/>
            <person name="Lalanne C."/>
            <person name="Gautier V."/>
            <person name="Ament-Velasquez S.L."/>
            <person name="Kruys A."/>
            <person name="Hutchinson M.I."/>
            <person name="Powell A.J."/>
            <person name="Barry K."/>
            <person name="Miller A.N."/>
            <person name="Grigoriev I.V."/>
            <person name="Debuchy R."/>
            <person name="Gladieux P."/>
            <person name="Hiltunen Thoren M."/>
            <person name="Johannesson H."/>
        </authorList>
    </citation>
    <scope>NUCLEOTIDE SEQUENCE</scope>
    <source>
        <strain evidence="2">CBS 333.67</strain>
    </source>
</reference>
<dbReference type="Proteomes" id="UP001273166">
    <property type="component" value="Unassembled WGS sequence"/>
</dbReference>
<dbReference type="GeneID" id="87880775"/>
<evidence type="ECO:0000256" key="1">
    <source>
        <dbReference type="SAM" id="MobiDB-lite"/>
    </source>
</evidence>
<feature type="region of interest" description="Disordered" evidence="1">
    <location>
        <begin position="1"/>
        <end position="21"/>
    </location>
</feature>
<evidence type="ECO:0000313" key="2">
    <source>
        <dbReference type="EMBL" id="KAK3309803.1"/>
    </source>
</evidence>
<name>A0AAJ0H0X5_9PEZI</name>
<dbReference type="RefSeq" id="XP_062725583.1">
    <property type="nucleotide sequence ID" value="XM_062861946.1"/>
</dbReference>
<sequence>MTMSWHCRHTSTSTSTPHASYPSVGAAVESMNLKQSGGGTQQSHAAMLAHNHIGLNRTPVQSEPRPGKRAGAHWVKLHLCCAADAMQSAAPFRPATFQENGLATQKGKFSCLSAQDLTQPHGARPFEVRQPKCAWGVGHPRSSELKWGFDRLNSNFHSIQSSIRLPETRRGSKPAPGAISFAHVSRPDLPILTRKNSSYLVKQWMPDGWLPRYLLASQTHNKTDLVVDG</sequence>
<dbReference type="AlphaFoldDB" id="A0AAJ0H0X5"/>
<protein>
    <submittedName>
        <fullName evidence="2">Uncharacterized protein</fullName>
    </submittedName>
</protein>